<organism evidence="2 3">
    <name type="scientific">Clostridium thermobutyricum DSM 4928</name>
    <dbReference type="NCBI Taxonomy" id="1121339"/>
    <lineage>
        <taxon>Bacteria</taxon>
        <taxon>Bacillati</taxon>
        <taxon>Bacillota</taxon>
        <taxon>Clostridia</taxon>
        <taxon>Eubacteriales</taxon>
        <taxon>Clostridiaceae</taxon>
        <taxon>Clostridium</taxon>
    </lineage>
</organism>
<evidence type="ECO:0008006" key="4">
    <source>
        <dbReference type="Google" id="ProtNLM"/>
    </source>
</evidence>
<feature type="signal peptide" evidence="1">
    <location>
        <begin position="1"/>
        <end position="19"/>
    </location>
</feature>
<feature type="chain" id="PRO_5039230718" description="DUF4829 domain-containing protein" evidence="1">
    <location>
        <begin position="20"/>
        <end position="142"/>
    </location>
</feature>
<name>A0A1V4SUG7_9CLOT</name>
<protein>
    <recommendedName>
        <fullName evidence="4">DUF4829 domain-containing protein</fullName>
    </recommendedName>
</protein>
<dbReference type="RefSeq" id="WP_207651206.1">
    <property type="nucleotide sequence ID" value="NZ_LTAY01000065.1"/>
</dbReference>
<accession>A0A1V4SUG7</accession>
<dbReference type="AlphaFoldDB" id="A0A1V4SUG7"/>
<proteinExistence type="predicted"/>
<evidence type="ECO:0000313" key="2">
    <source>
        <dbReference type="EMBL" id="OPX46867.1"/>
    </source>
</evidence>
<sequence>MRKFILSFCVILSMFSLVACNKENISSGINVSVGESTKFTKEEINKAVDCVKENFKFPDSTLTDLWYDENKSNSFIDGYLEAGNGSVNGVDDKNVIVLLSNFDVGDSGENTVLNPNSSYTNYKWILIRDGKEKDWKVDDSGY</sequence>
<comment type="caution">
    <text evidence="2">The sequence shown here is derived from an EMBL/GenBank/DDBJ whole genome shotgun (WGS) entry which is preliminary data.</text>
</comment>
<reference evidence="2 3" key="1">
    <citation type="submission" date="2016-02" db="EMBL/GenBank/DDBJ databases">
        <title>Genome sequence of Clostridium thermobutyricum DSM 4928.</title>
        <authorList>
            <person name="Poehlein A."/>
            <person name="Daniel R."/>
        </authorList>
    </citation>
    <scope>NUCLEOTIDE SEQUENCE [LARGE SCALE GENOMIC DNA]</scope>
    <source>
        <strain evidence="2 3">DSM 4928</strain>
    </source>
</reference>
<keyword evidence="1" id="KW-0732">Signal</keyword>
<gene>
    <name evidence="2" type="ORF">CLTHE_24500</name>
</gene>
<dbReference type="EMBL" id="LTAY01000065">
    <property type="protein sequence ID" value="OPX46867.1"/>
    <property type="molecule type" value="Genomic_DNA"/>
</dbReference>
<dbReference type="Proteomes" id="UP000191448">
    <property type="component" value="Unassembled WGS sequence"/>
</dbReference>
<evidence type="ECO:0000313" key="3">
    <source>
        <dbReference type="Proteomes" id="UP000191448"/>
    </source>
</evidence>
<dbReference type="PROSITE" id="PS51257">
    <property type="entry name" value="PROKAR_LIPOPROTEIN"/>
    <property type="match status" value="1"/>
</dbReference>
<evidence type="ECO:0000256" key="1">
    <source>
        <dbReference type="SAM" id="SignalP"/>
    </source>
</evidence>